<dbReference type="PANTHER" id="PTHR43283:SF3">
    <property type="entry name" value="BETA-LACTAMASE FAMILY PROTEIN (AFU_ORTHOLOGUE AFUA_5G07500)"/>
    <property type="match status" value="1"/>
</dbReference>
<accession>A0A9P6AZB4</accession>
<dbReference type="OrthoDB" id="428260at2759"/>
<dbReference type="SUPFAM" id="SSF56601">
    <property type="entry name" value="beta-lactamase/transpeptidase-like"/>
    <property type="match status" value="1"/>
</dbReference>
<proteinExistence type="predicted"/>
<sequence length="417" mass="46639">MTEKVIQKFFDDAVAQGLAPGFQFSYCEWRLGLVDAVSGTPFRNDHILSLVSCTKISISIVVLYILEKGLCPNGMTLADLDDHEKLVQVLPEFKHGSTSLVSKIIVGYEKELGPDGKKVPILHDYEGKWWHPFLMEMYQPTDGTPPLKAFPFITGLIEDFVVRPLSRRLQLLFTLNTGFAKSARLSKNLGLDTYWLGQFIVRSTGVNLRQAVKKYIFEPLEIPSSELDMYMPPEHMARKATMHVRSPTGSGFISAALDIYTVEGDPPEGYAHFATGSLLGTLEAYTKVLQAALRHDPRILAETTWKLAVKDALTEQGHMKSLAYDFGQIFKSTIPGEEYASQTVSGRPPGSYGWCGIGNMWYAIDEVTGKGYMFGTQLLPFADPQLMDLKDDFEKLVWAIVQTPEREDLDKELGAHQ</sequence>
<organism evidence="1 2">
    <name type="scientific">Hydnum rufescens UP504</name>
    <dbReference type="NCBI Taxonomy" id="1448309"/>
    <lineage>
        <taxon>Eukaryota</taxon>
        <taxon>Fungi</taxon>
        <taxon>Dikarya</taxon>
        <taxon>Basidiomycota</taxon>
        <taxon>Agaricomycotina</taxon>
        <taxon>Agaricomycetes</taxon>
        <taxon>Cantharellales</taxon>
        <taxon>Hydnaceae</taxon>
        <taxon>Hydnum</taxon>
    </lineage>
</organism>
<dbReference type="AlphaFoldDB" id="A0A9P6AZB4"/>
<evidence type="ECO:0000313" key="2">
    <source>
        <dbReference type="Proteomes" id="UP000886523"/>
    </source>
</evidence>
<dbReference type="Proteomes" id="UP000886523">
    <property type="component" value="Unassembled WGS sequence"/>
</dbReference>
<keyword evidence="2" id="KW-1185">Reference proteome</keyword>
<comment type="caution">
    <text evidence="1">The sequence shown here is derived from an EMBL/GenBank/DDBJ whole genome shotgun (WGS) entry which is preliminary data.</text>
</comment>
<dbReference type="Gene3D" id="3.40.710.10">
    <property type="entry name" value="DD-peptidase/beta-lactamase superfamily"/>
    <property type="match status" value="1"/>
</dbReference>
<protein>
    <recommendedName>
        <fullName evidence="3">Beta-lactamase-related domain-containing protein</fullName>
    </recommendedName>
</protein>
<dbReference type="EMBL" id="MU128960">
    <property type="protein sequence ID" value="KAF9514487.1"/>
    <property type="molecule type" value="Genomic_DNA"/>
</dbReference>
<name>A0A9P6AZB4_9AGAM</name>
<reference evidence="1" key="1">
    <citation type="journal article" date="2020" name="Nat. Commun.">
        <title>Large-scale genome sequencing of mycorrhizal fungi provides insights into the early evolution of symbiotic traits.</title>
        <authorList>
            <person name="Miyauchi S."/>
            <person name="Kiss E."/>
            <person name="Kuo A."/>
            <person name="Drula E."/>
            <person name="Kohler A."/>
            <person name="Sanchez-Garcia M."/>
            <person name="Morin E."/>
            <person name="Andreopoulos B."/>
            <person name="Barry K.W."/>
            <person name="Bonito G."/>
            <person name="Buee M."/>
            <person name="Carver A."/>
            <person name="Chen C."/>
            <person name="Cichocki N."/>
            <person name="Clum A."/>
            <person name="Culley D."/>
            <person name="Crous P.W."/>
            <person name="Fauchery L."/>
            <person name="Girlanda M."/>
            <person name="Hayes R.D."/>
            <person name="Keri Z."/>
            <person name="LaButti K."/>
            <person name="Lipzen A."/>
            <person name="Lombard V."/>
            <person name="Magnuson J."/>
            <person name="Maillard F."/>
            <person name="Murat C."/>
            <person name="Nolan M."/>
            <person name="Ohm R.A."/>
            <person name="Pangilinan J."/>
            <person name="Pereira M.F."/>
            <person name="Perotto S."/>
            <person name="Peter M."/>
            <person name="Pfister S."/>
            <person name="Riley R."/>
            <person name="Sitrit Y."/>
            <person name="Stielow J.B."/>
            <person name="Szollosi G."/>
            <person name="Zifcakova L."/>
            <person name="Stursova M."/>
            <person name="Spatafora J.W."/>
            <person name="Tedersoo L."/>
            <person name="Vaario L.M."/>
            <person name="Yamada A."/>
            <person name="Yan M."/>
            <person name="Wang P."/>
            <person name="Xu J."/>
            <person name="Bruns T."/>
            <person name="Baldrian P."/>
            <person name="Vilgalys R."/>
            <person name="Dunand C."/>
            <person name="Henrissat B."/>
            <person name="Grigoriev I.V."/>
            <person name="Hibbett D."/>
            <person name="Nagy L.G."/>
            <person name="Martin F.M."/>
        </authorList>
    </citation>
    <scope>NUCLEOTIDE SEQUENCE</scope>
    <source>
        <strain evidence="1">UP504</strain>
    </source>
</reference>
<evidence type="ECO:0000313" key="1">
    <source>
        <dbReference type="EMBL" id="KAF9514487.1"/>
    </source>
</evidence>
<dbReference type="InterPro" id="IPR050789">
    <property type="entry name" value="Diverse_Enzym_Activities"/>
</dbReference>
<evidence type="ECO:0008006" key="3">
    <source>
        <dbReference type="Google" id="ProtNLM"/>
    </source>
</evidence>
<gene>
    <name evidence="1" type="ORF">BS47DRAFT_1361694</name>
</gene>
<dbReference type="PANTHER" id="PTHR43283">
    <property type="entry name" value="BETA-LACTAMASE-RELATED"/>
    <property type="match status" value="1"/>
</dbReference>
<dbReference type="InterPro" id="IPR012338">
    <property type="entry name" value="Beta-lactam/transpept-like"/>
</dbReference>